<dbReference type="CDD" id="cd04899">
    <property type="entry name" value="ACT_ACR-UUR-like_2"/>
    <property type="match status" value="1"/>
</dbReference>
<comment type="activity regulation">
    <text evidence="7">Uridylyltransferase (UTase) activity is inhibited by glutamine, while glutamine activates uridylyl-removing (UR) activity.</text>
</comment>
<keyword evidence="2 7" id="KW-0548">Nucleotidyltransferase</keyword>
<evidence type="ECO:0000256" key="3">
    <source>
        <dbReference type="ARBA" id="ARBA00022737"/>
    </source>
</evidence>
<feature type="domain" description="ACT" evidence="8">
    <location>
        <begin position="848"/>
        <end position="925"/>
    </location>
</feature>
<dbReference type="GO" id="GO:0008081">
    <property type="term" value="F:phosphoric diester hydrolase activity"/>
    <property type="evidence" value="ECO:0007669"/>
    <property type="project" value="UniProtKB-UniRule"/>
</dbReference>
<evidence type="ECO:0000259" key="8">
    <source>
        <dbReference type="PROSITE" id="PS51671"/>
    </source>
</evidence>
<proteinExistence type="inferred from homology"/>
<dbReference type="GO" id="GO:0006808">
    <property type="term" value="P:regulation of nitrogen utilization"/>
    <property type="evidence" value="ECO:0007669"/>
    <property type="project" value="UniProtKB-UniRule"/>
</dbReference>
<keyword evidence="4 7" id="KW-0378">Hydrolase</keyword>
<dbReference type="NCBIfam" id="NF003467">
    <property type="entry name" value="PRK05092.1"/>
    <property type="match status" value="1"/>
</dbReference>
<dbReference type="SUPFAM" id="SSF55021">
    <property type="entry name" value="ACT-like"/>
    <property type="match status" value="2"/>
</dbReference>
<keyword evidence="3" id="KW-0677">Repeat</keyword>
<dbReference type="Proteomes" id="UP000553766">
    <property type="component" value="Unassembled WGS sequence"/>
</dbReference>
<dbReference type="InterPro" id="IPR045865">
    <property type="entry name" value="ACT-like_dom_sf"/>
</dbReference>
<dbReference type="InterPro" id="IPR006674">
    <property type="entry name" value="HD_domain"/>
</dbReference>
<keyword evidence="11" id="KW-1185">Reference proteome</keyword>
<dbReference type="SUPFAM" id="SSF81301">
    <property type="entry name" value="Nucleotidyltransferase"/>
    <property type="match status" value="1"/>
</dbReference>
<dbReference type="Pfam" id="PF08335">
    <property type="entry name" value="GlnD_UR_UTase"/>
    <property type="match status" value="1"/>
</dbReference>
<comment type="cofactor">
    <cofactor evidence="7">
        <name>Mg(2+)</name>
        <dbReference type="ChEBI" id="CHEBI:18420"/>
    </cofactor>
</comment>
<dbReference type="InterPro" id="IPR013546">
    <property type="entry name" value="PII_UdlTrfase/GS_AdlTrfase"/>
</dbReference>
<dbReference type="InterPro" id="IPR010043">
    <property type="entry name" value="UTase/UR"/>
</dbReference>
<dbReference type="PROSITE" id="PS51831">
    <property type="entry name" value="HD"/>
    <property type="match status" value="1"/>
</dbReference>
<comment type="catalytic activity">
    <reaction evidence="7">
        <text>[protein-PII]-L-tyrosine + UTP = [protein-PII]-uridylyl-L-tyrosine + diphosphate</text>
        <dbReference type="Rhea" id="RHEA:13673"/>
        <dbReference type="Rhea" id="RHEA-COMP:12147"/>
        <dbReference type="Rhea" id="RHEA-COMP:12148"/>
        <dbReference type="ChEBI" id="CHEBI:33019"/>
        <dbReference type="ChEBI" id="CHEBI:46398"/>
        <dbReference type="ChEBI" id="CHEBI:46858"/>
        <dbReference type="ChEBI" id="CHEBI:90602"/>
        <dbReference type="EC" id="2.7.7.59"/>
    </reaction>
</comment>
<comment type="function">
    <text evidence="7">Modifies, by uridylylation and deuridylylation, the PII regulatory proteins (GlnB and homologs), in response to the nitrogen status of the cell that GlnD senses through the glutamine level. Under low glutamine levels, catalyzes the conversion of the PII proteins and UTP to PII-UMP and PPi, while under higher glutamine levels, GlnD hydrolyzes PII-UMP to PII and UMP (deuridylylation). Thus, controls uridylylation state and activity of the PII proteins, and plays an important role in the regulation of nitrogen metabolism.</text>
</comment>
<dbReference type="SUPFAM" id="SSF81891">
    <property type="entry name" value="Poly A polymerase C-terminal region-like"/>
    <property type="match status" value="1"/>
</dbReference>
<keyword evidence="5 7" id="KW-0460">Magnesium</keyword>
<reference evidence="10 11" key="1">
    <citation type="submission" date="2020-08" db="EMBL/GenBank/DDBJ databases">
        <title>Genomic Encyclopedia of Type Strains, Phase IV (KMG-IV): sequencing the most valuable type-strain genomes for metagenomic binning, comparative biology and taxonomic classification.</title>
        <authorList>
            <person name="Goeker M."/>
        </authorList>
    </citation>
    <scope>NUCLEOTIDE SEQUENCE [LARGE SCALE GENOMIC DNA]</scope>
    <source>
        <strain evidence="10 11">DSM 103377</strain>
    </source>
</reference>
<dbReference type="CDD" id="cd00077">
    <property type="entry name" value="HDc"/>
    <property type="match status" value="1"/>
</dbReference>
<accession>A0A840WGQ6</accession>
<evidence type="ECO:0000313" key="10">
    <source>
        <dbReference type="EMBL" id="MBB5514319.1"/>
    </source>
</evidence>
<keyword evidence="1 7" id="KW-0808">Transferase</keyword>
<dbReference type="Gene3D" id="1.10.3090.10">
    <property type="entry name" value="cca-adding enzyme, domain 2"/>
    <property type="match status" value="1"/>
</dbReference>
<dbReference type="AlphaFoldDB" id="A0A840WGQ6"/>
<comment type="catalytic activity">
    <reaction evidence="7">
        <text>[protein-PII]-uridylyl-L-tyrosine + H2O = [protein-PII]-L-tyrosine + UMP + H(+)</text>
        <dbReference type="Rhea" id="RHEA:48600"/>
        <dbReference type="Rhea" id="RHEA-COMP:12147"/>
        <dbReference type="Rhea" id="RHEA-COMP:12148"/>
        <dbReference type="ChEBI" id="CHEBI:15377"/>
        <dbReference type="ChEBI" id="CHEBI:15378"/>
        <dbReference type="ChEBI" id="CHEBI:46858"/>
        <dbReference type="ChEBI" id="CHEBI:57865"/>
        <dbReference type="ChEBI" id="CHEBI:90602"/>
    </reaction>
</comment>
<dbReference type="PROSITE" id="PS51671">
    <property type="entry name" value="ACT"/>
    <property type="match status" value="2"/>
</dbReference>
<dbReference type="SUPFAM" id="SSF81593">
    <property type="entry name" value="Nucleotidyltransferase substrate binding subunit/domain"/>
    <property type="match status" value="1"/>
</dbReference>
<dbReference type="HAMAP" id="MF_00277">
    <property type="entry name" value="PII_uridylyl_transf"/>
    <property type="match status" value="1"/>
</dbReference>
<dbReference type="RefSeq" id="WP_184007774.1">
    <property type="nucleotide sequence ID" value="NZ_JACIJS010000001.1"/>
</dbReference>
<dbReference type="Gene3D" id="3.30.70.260">
    <property type="match status" value="1"/>
</dbReference>
<dbReference type="PIRSF" id="PIRSF006288">
    <property type="entry name" value="PII_uridyltransf"/>
    <property type="match status" value="1"/>
</dbReference>
<feature type="domain" description="ACT" evidence="8">
    <location>
        <begin position="738"/>
        <end position="814"/>
    </location>
</feature>
<evidence type="ECO:0000313" key="11">
    <source>
        <dbReference type="Proteomes" id="UP000553766"/>
    </source>
</evidence>
<dbReference type="GO" id="GO:0008773">
    <property type="term" value="F:[protein-PII] uridylyltransferase activity"/>
    <property type="evidence" value="ECO:0007669"/>
    <property type="project" value="UniProtKB-UniRule"/>
</dbReference>
<name>A0A840WGQ6_9RHOB</name>
<keyword evidence="6 7" id="KW-0511">Multifunctional enzyme</keyword>
<evidence type="ECO:0000256" key="7">
    <source>
        <dbReference type="HAMAP-Rule" id="MF_00277"/>
    </source>
</evidence>
<gene>
    <name evidence="7" type="primary">glnD</name>
    <name evidence="10" type="ORF">FHS89_000317</name>
</gene>
<dbReference type="Pfam" id="PF01966">
    <property type="entry name" value="HD"/>
    <property type="match status" value="1"/>
</dbReference>
<dbReference type="NCBIfam" id="TIGR01693">
    <property type="entry name" value="UTase_glnD"/>
    <property type="match status" value="1"/>
</dbReference>
<feature type="region of interest" description="Uridylyltransferase" evidence="7">
    <location>
        <begin position="1"/>
        <end position="375"/>
    </location>
</feature>
<comment type="caution">
    <text evidence="7">Lacks conserved residue(s) required for the propagation of feature annotation.</text>
</comment>
<dbReference type="PANTHER" id="PTHR47320">
    <property type="entry name" value="BIFUNCTIONAL URIDYLYLTRANSFERASE/URIDYLYL-REMOVING ENZYME"/>
    <property type="match status" value="1"/>
</dbReference>
<evidence type="ECO:0000256" key="2">
    <source>
        <dbReference type="ARBA" id="ARBA00022695"/>
    </source>
</evidence>
<comment type="caution">
    <text evidence="10">The sequence shown here is derived from an EMBL/GenBank/DDBJ whole genome shotgun (WGS) entry which is preliminary data.</text>
</comment>
<comment type="similarity">
    <text evidence="7">Belongs to the GlnD family.</text>
</comment>
<organism evidence="10 11">
    <name type="scientific">Rubricella aquisinus</name>
    <dbReference type="NCBI Taxonomy" id="2028108"/>
    <lineage>
        <taxon>Bacteria</taxon>
        <taxon>Pseudomonadati</taxon>
        <taxon>Pseudomonadota</taxon>
        <taxon>Alphaproteobacteria</taxon>
        <taxon>Rhodobacterales</taxon>
        <taxon>Paracoccaceae</taxon>
        <taxon>Rubricella</taxon>
    </lineage>
</organism>
<dbReference type="InterPro" id="IPR003607">
    <property type="entry name" value="HD/PDEase_dom"/>
</dbReference>
<dbReference type="SMART" id="SM00471">
    <property type="entry name" value="HDc"/>
    <property type="match status" value="1"/>
</dbReference>
<dbReference type="InterPro" id="IPR043519">
    <property type="entry name" value="NT_sf"/>
</dbReference>
<dbReference type="PANTHER" id="PTHR47320:SF1">
    <property type="entry name" value="BIFUNCTIONAL URIDYLYLTRANSFERASE_URIDYLYL-REMOVING ENZYME"/>
    <property type="match status" value="1"/>
</dbReference>
<comment type="domain">
    <text evidence="7">Has four distinct domains: an N-terminal nucleotidyltransferase (NT) domain responsible for UTase activity, a central HD domain that encodes UR activity, and two C-terminal ACT domains that seem to have a role in glutamine sensing.</text>
</comment>
<evidence type="ECO:0000256" key="5">
    <source>
        <dbReference type="ARBA" id="ARBA00022842"/>
    </source>
</evidence>
<evidence type="ECO:0000256" key="4">
    <source>
        <dbReference type="ARBA" id="ARBA00022801"/>
    </source>
</evidence>
<dbReference type="Pfam" id="PF01842">
    <property type="entry name" value="ACT"/>
    <property type="match status" value="1"/>
</dbReference>
<dbReference type="CDD" id="cd05401">
    <property type="entry name" value="NT_GlnE_GlnD_like"/>
    <property type="match status" value="1"/>
</dbReference>
<protein>
    <recommendedName>
        <fullName evidence="7">Bifunctional uridylyltransferase/uridylyl-removing enzyme</fullName>
        <shortName evidence="7">UTase/UR</shortName>
    </recommendedName>
    <alternativeName>
        <fullName evidence="7">Bifunctional [protein-PII] modification enzyme</fullName>
    </alternativeName>
    <alternativeName>
        <fullName evidence="7">Bifunctional nitrogen sensor protein</fullName>
    </alternativeName>
    <domain>
        <recommendedName>
            <fullName evidence="7">[Protein-PII] uridylyltransferase</fullName>
            <shortName evidence="7">PII uridylyltransferase</shortName>
            <shortName evidence="7">UTase</shortName>
            <ecNumber evidence="7">2.7.7.59</ecNumber>
        </recommendedName>
    </domain>
    <domain>
        <recommendedName>
            <fullName evidence="7">[Protein-PII]-UMP uridylyl-removing enzyme</fullName>
            <shortName evidence="7">UR</shortName>
            <ecNumber evidence="7">3.1.4.-</ecNumber>
        </recommendedName>
    </domain>
</protein>
<dbReference type="EC" id="3.1.4.-" evidence="7"/>
<evidence type="ECO:0000256" key="6">
    <source>
        <dbReference type="ARBA" id="ARBA00023268"/>
    </source>
</evidence>
<dbReference type="EC" id="2.7.7.59" evidence="7"/>
<dbReference type="Gene3D" id="3.30.460.10">
    <property type="entry name" value="Beta Polymerase, domain 2"/>
    <property type="match status" value="1"/>
</dbReference>
<sequence length="925" mass="102976">MTVAPAPTAQTPSPLSRETLSARCDSAILAAKEAGDTAGVRRAVVTVLSEALSEGRAKIALDLEAYPFDGRLAAASYSALMDVVVSTALDLARDHLHPAHTPTSSERMALLAVGGFGRGEMAPFSDVDLLFLTPYKQTAWGESLVETVLYILWDLKLKVGQSVRNIDDCLRLGREDFTIRTALLERRLIWGDQGLSDELDDRLWNDLFKDTGPEFVEAKLDERETRHSRHGGSRYLVEPNIKESKGGLRDLQTLYWIGKYLYNVEQPYQLVDKGLLTAEELAVFSEAEAFLWSTRCHLHLVAGRANEQLTFDMQVEVASRLGFEDTEGQLGVERFMQAYFRQARAVGELSRIFLVALEARHIKAKPTIAGRLRWVLGGMGRDTTPEGFQLQDGRLTVEEPEKFCADPINILRLFAEGLESDTLIHPDALRMAAQNLDLITDEVRRDPRTNEIFLNMLLGHENPERGLRRMNETGVLGAFIPEFENIVAMMQFNMYHHYTVDEHTITCISVLSKIERGELVEDLPVASSILKDGVNRKVLYIALLLHDIGKGRPEDHSVIGAELASVICPRLGLDEADSELVVWLVRNHLLMSDVAQKRDISDPRTVSDFAGAVASQKRLKLLLVLTVCDIMGVGPNTWNNWKAVLLRQLYNATRDVLTGGIDTIERDRRVKDAKAALRASLTDFSEAQITQELDRHYPPYWAGLGTGTHVAVARLIPELALDAVGDDYTEDPDRDATRATYVTGDHPGIFSRLAGALALVGANVRDARTYTTSDGYAISVFWIQDAEGHPYEAARHARLSKMVGRALRGEVVTREALAPKDKIKRREADFVVPTTITFDNTGSDIFTIIEVDTRDRPGLLHDLTRALAAANINIFSAIIATYGEQAVDTFYAKDLFGLKLHSENKRDAVERALRQAIMRRPEGTE</sequence>
<dbReference type="InterPro" id="IPR002912">
    <property type="entry name" value="ACT_dom"/>
</dbReference>
<dbReference type="CDD" id="cd04900">
    <property type="entry name" value="ACT_UUR-like_1"/>
    <property type="match status" value="1"/>
</dbReference>
<evidence type="ECO:0000259" key="9">
    <source>
        <dbReference type="PROSITE" id="PS51831"/>
    </source>
</evidence>
<dbReference type="EMBL" id="JACIJS010000001">
    <property type="protein sequence ID" value="MBB5514319.1"/>
    <property type="molecule type" value="Genomic_DNA"/>
</dbReference>
<evidence type="ECO:0000256" key="1">
    <source>
        <dbReference type="ARBA" id="ARBA00022679"/>
    </source>
</evidence>
<feature type="domain" description="HD" evidence="9">
    <location>
        <begin position="500"/>
        <end position="622"/>
    </location>
</feature>